<organism evidence="1">
    <name type="scientific">Rhizophagus irregularis (strain DAOM 181602 / DAOM 197198 / MUCL 43194)</name>
    <name type="common">Arbuscular mycorrhizal fungus</name>
    <name type="synonym">Glomus intraradices</name>
    <dbReference type="NCBI Taxonomy" id="747089"/>
    <lineage>
        <taxon>Eukaryota</taxon>
        <taxon>Fungi</taxon>
        <taxon>Fungi incertae sedis</taxon>
        <taxon>Mucoromycota</taxon>
        <taxon>Glomeromycotina</taxon>
        <taxon>Glomeromycetes</taxon>
        <taxon>Glomerales</taxon>
        <taxon>Glomeraceae</taxon>
        <taxon>Rhizophagus</taxon>
    </lineage>
</organism>
<dbReference type="EMBL" id="KI276765">
    <property type="protein sequence ID" value="ESA21065.1"/>
    <property type="molecule type" value="Genomic_DNA"/>
</dbReference>
<evidence type="ECO:0000313" key="1">
    <source>
        <dbReference type="EMBL" id="ESA21065.1"/>
    </source>
</evidence>
<gene>
    <name evidence="1" type="ORF">GLOINDRAFT_123923</name>
</gene>
<dbReference type="AlphaFoldDB" id="U9UL29"/>
<sequence>MEGLKGNFLIFVHIFPFIIIPSFYSFIKVIMNFHTLLYEKADFYVEKSITIDKHSN</sequence>
<reference evidence="1" key="1">
    <citation type="submission" date="2013-07" db="EMBL/GenBank/DDBJ databases">
        <title>The genome of an arbuscular mycorrhizal fungus provides insights into the evolution of the oldest plant symbiosis.</title>
        <authorList>
            <consortium name="DOE Joint Genome Institute"/>
            <person name="Tisserant E."/>
            <person name="Malbreil M."/>
            <person name="Kuo A."/>
            <person name="Kohler A."/>
            <person name="Symeonidi A."/>
            <person name="Balestrini R."/>
            <person name="Charron P."/>
            <person name="Duensing N."/>
            <person name="Frei-dit-Frey N."/>
            <person name="Gianinazzi-Pearson V."/>
            <person name="Gilbert B."/>
            <person name="Handa Y."/>
            <person name="Hijri M."/>
            <person name="Kaul R."/>
            <person name="Kawaguchi M."/>
            <person name="Krajinski F."/>
            <person name="Lammers P."/>
            <person name="Lapierre D."/>
            <person name="Masclaux F.G."/>
            <person name="Murat C."/>
            <person name="Morin E."/>
            <person name="Ndikumana S."/>
            <person name="Pagni M."/>
            <person name="Petitpierre D."/>
            <person name="Requena N."/>
            <person name="Rosikiewicz P."/>
            <person name="Riley R."/>
            <person name="Saito K."/>
            <person name="San Clemente H."/>
            <person name="Shapiro H."/>
            <person name="van Tuinen D."/>
            <person name="Becard G."/>
            <person name="Bonfante P."/>
            <person name="Paszkowski U."/>
            <person name="Shachar-Hill Y."/>
            <person name="Young J.P."/>
            <person name="Sanders I.R."/>
            <person name="Henrissat B."/>
            <person name="Rensing S.A."/>
            <person name="Grigoriev I.V."/>
            <person name="Corradi N."/>
            <person name="Roux C."/>
            <person name="Martin F."/>
        </authorList>
    </citation>
    <scope>NUCLEOTIDE SEQUENCE</scope>
    <source>
        <strain evidence="1">DAOM 197198</strain>
    </source>
</reference>
<name>U9UL29_RHIID</name>
<proteinExistence type="predicted"/>
<dbReference type="HOGENOM" id="CLU_3015302_0_0_1"/>
<accession>U9UL29</accession>
<protein>
    <submittedName>
        <fullName evidence="1">Uncharacterized protein</fullName>
    </submittedName>
</protein>